<evidence type="ECO:0000313" key="1">
    <source>
        <dbReference type="EMBL" id="JAD62845.1"/>
    </source>
</evidence>
<dbReference type="EMBL" id="GBRH01235050">
    <property type="protein sequence ID" value="JAD62845.1"/>
    <property type="molecule type" value="Transcribed_RNA"/>
</dbReference>
<sequence length="52" mass="5596">MILLPLAVGFPSGFGPSILLHAVSLCPWFPGWLEDRLVLSLAAPDMNGYGRV</sequence>
<protein>
    <submittedName>
        <fullName evidence="1">Uncharacterized protein</fullName>
    </submittedName>
</protein>
<proteinExistence type="predicted"/>
<reference evidence="1" key="2">
    <citation type="journal article" date="2015" name="Data Brief">
        <title>Shoot transcriptome of the giant reed, Arundo donax.</title>
        <authorList>
            <person name="Barrero R.A."/>
            <person name="Guerrero F.D."/>
            <person name="Moolhuijzen P."/>
            <person name="Goolsby J.A."/>
            <person name="Tidwell J."/>
            <person name="Bellgard S.E."/>
            <person name="Bellgard M.I."/>
        </authorList>
    </citation>
    <scope>NUCLEOTIDE SEQUENCE</scope>
    <source>
        <tissue evidence="1">Shoot tissue taken approximately 20 cm above the soil surface</tissue>
    </source>
</reference>
<accession>A0A0A9BNN6</accession>
<organism evidence="1">
    <name type="scientific">Arundo donax</name>
    <name type="common">Giant reed</name>
    <name type="synonym">Donax arundinaceus</name>
    <dbReference type="NCBI Taxonomy" id="35708"/>
    <lineage>
        <taxon>Eukaryota</taxon>
        <taxon>Viridiplantae</taxon>
        <taxon>Streptophyta</taxon>
        <taxon>Embryophyta</taxon>
        <taxon>Tracheophyta</taxon>
        <taxon>Spermatophyta</taxon>
        <taxon>Magnoliopsida</taxon>
        <taxon>Liliopsida</taxon>
        <taxon>Poales</taxon>
        <taxon>Poaceae</taxon>
        <taxon>PACMAD clade</taxon>
        <taxon>Arundinoideae</taxon>
        <taxon>Arundineae</taxon>
        <taxon>Arundo</taxon>
    </lineage>
</organism>
<dbReference type="AlphaFoldDB" id="A0A0A9BNN6"/>
<name>A0A0A9BNN6_ARUDO</name>
<reference evidence="1" key="1">
    <citation type="submission" date="2014-09" db="EMBL/GenBank/DDBJ databases">
        <authorList>
            <person name="Magalhaes I.L.F."/>
            <person name="Oliveira U."/>
            <person name="Santos F.R."/>
            <person name="Vidigal T.H.D.A."/>
            <person name="Brescovit A.D."/>
            <person name="Santos A.J."/>
        </authorList>
    </citation>
    <scope>NUCLEOTIDE SEQUENCE</scope>
    <source>
        <tissue evidence="1">Shoot tissue taken approximately 20 cm above the soil surface</tissue>
    </source>
</reference>